<dbReference type="PANTHER" id="PTHR11319:SF35">
    <property type="entry name" value="OUTER MEMBRANE PROTEIN PMPC-RELATED"/>
    <property type="match status" value="1"/>
</dbReference>
<protein>
    <submittedName>
        <fullName evidence="2">Uncharacterized protein</fullName>
    </submittedName>
</protein>
<sequence length="599" mass="68931">MACKECNVGTYVKNGSGSSIAQCQVCPEGTNQTLKARFRACLCKDNYSRTHRFGPCELCLEEGLNCTFEDFKSLLPGYFWNWTFPTANLTGYVQFVKNLQDESRFYNKDYINYPYDIPKVHKCQRPVNCRNNGKDILERIKGTCEKGYRGWMCSKCKAGYYSVLNSCVSCPRKVLLLIEVLGIFALCIVFYFALLSQYKRQKRQSSERSSMNVIVSRSKIVLGFYQVVGELIASLHNVNWTGALQVVGEAISYVELTVLRLVFRPQCFDSNIEINPKTEFIIGTSLPVVIIAVGIVYYNVRKYCVYKSSKDGALQNEQLKKVKHKMFTVIFVLLFITYPPICSAIFQLYPRACQTFCLDHYNKYCIRRLRSDFDIDCNDLYLYHVLAYIATVIYVIAFPMTLLALLRKHFHGVTTLNNDGHLCEFSDTTSVSEQSSLLYDTSERTAVPVWLNFLCENFKPQFWYWEIIELSRKVTQTMLITLLGWEDKVTVLLTIATSVLFLTLHARFWPMKDLFDQRLQMFSLTAIFVNVLVAAMAVPASYEGKINTMLILLNILVILIIAAEAMLSLIRHMRKIRFWGILVRLLRNASLRISQSRNV</sequence>
<feature type="transmembrane region" description="Helical" evidence="1">
    <location>
        <begin position="548"/>
        <end position="570"/>
    </location>
</feature>
<evidence type="ECO:0000313" key="3">
    <source>
        <dbReference type="Proteomes" id="UP001152320"/>
    </source>
</evidence>
<feature type="transmembrane region" description="Helical" evidence="1">
    <location>
        <begin position="489"/>
        <end position="509"/>
    </location>
</feature>
<gene>
    <name evidence="2" type="ORF">HOLleu_00620</name>
</gene>
<feature type="transmembrane region" description="Helical" evidence="1">
    <location>
        <begin position="174"/>
        <end position="195"/>
    </location>
</feature>
<evidence type="ECO:0000256" key="1">
    <source>
        <dbReference type="SAM" id="Phobius"/>
    </source>
</evidence>
<evidence type="ECO:0000313" key="2">
    <source>
        <dbReference type="EMBL" id="KAJ8048344.1"/>
    </source>
</evidence>
<feature type="transmembrane region" description="Helical" evidence="1">
    <location>
        <begin position="326"/>
        <end position="346"/>
    </location>
</feature>
<dbReference type="EMBL" id="JAIZAY010000001">
    <property type="protein sequence ID" value="KAJ8048344.1"/>
    <property type="molecule type" value="Genomic_DNA"/>
</dbReference>
<dbReference type="PANTHER" id="PTHR11319">
    <property type="entry name" value="G PROTEIN-COUPLED RECEPTOR-RELATED"/>
    <property type="match status" value="1"/>
</dbReference>
<accession>A0A9Q1HIT2</accession>
<proteinExistence type="predicted"/>
<dbReference type="OrthoDB" id="5950997at2759"/>
<organism evidence="2 3">
    <name type="scientific">Holothuria leucospilota</name>
    <name type="common">Black long sea cucumber</name>
    <name type="synonym">Mertensiothuria leucospilota</name>
    <dbReference type="NCBI Taxonomy" id="206669"/>
    <lineage>
        <taxon>Eukaryota</taxon>
        <taxon>Metazoa</taxon>
        <taxon>Echinodermata</taxon>
        <taxon>Eleutherozoa</taxon>
        <taxon>Echinozoa</taxon>
        <taxon>Holothuroidea</taxon>
        <taxon>Aspidochirotacea</taxon>
        <taxon>Aspidochirotida</taxon>
        <taxon>Holothuriidae</taxon>
        <taxon>Holothuria</taxon>
    </lineage>
</organism>
<keyword evidence="3" id="KW-1185">Reference proteome</keyword>
<reference evidence="2" key="1">
    <citation type="submission" date="2021-10" db="EMBL/GenBank/DDBJ databases">
        <title>Tropical sea cucumber genome reveals ecological adaptation and Cuvierian tubules defense mechanism.</title>
        <authorList>
            <person name="Chen T."/>
        </authorList>
    </citation>
    <scope>NUCLEOTIDE SEQUENCE</scope>
    <source>
        <strain evidence="2">Nanhai2018</strain>
        <tissue evidence="2">Muscle</tissue>
    </source>
</reference>
<feature type="transmembrane region" description="Helical" evidence="1">
    <location>
        <begin position="521"/>
        <end position="542"/>
    </location>
</feature>
<comment type="caution">
    <text evidence="2">The sequence shown here is derived from an EMBL/GenBank/DDBJ whole genome shotgun (WGS) entry which is preliminary data.</text>
</comment>
<name>A0A9Q1HIT2_HOLLE</name>
<dbReference type="AlphaFoldDB" id="A0A9Q1HIT2"/>
<feature type="transmembrane region" description="Helical" evidence="1">
    <location>
        <begin position="380"/>
        <end position="406"/>
    </location>
</feature>
<keyword evidence="1" id="KW-0472">Membrane</keyword>
<dbReference type="Proteomes" id="UP001152320">
    <property type="component" value="Chromosome 1"/>
</dbReference>
<feature type="transmembrane region" description="Helical" evidence="1">
    <location>
        <begin position="280"/>
        <end position="300"/>
    </location>
</feature>
<keyword evidence="1" id="KW-1133">Transmembrane helix</keyword>
<keyword evidence="1" id="KW-0812">Transmembrane</keyword>